<name>A0A803YD37_MELGA</name>
<dbReference type="GeneTree" id="ENSGT00940000165115"/>
<dbReference type="Ensembl" id="ENSMGAT00000031840.1">
    <property type="protein sequence ID" value="ENSMGAP00000029684.1"/>
    <property type="gene ID" value="ENSMGAG00000001386.3"/>
</dbReference>
<dbReference type="InParanoid" id="A0A803YD37"/>
<sequence length="420" mass="45235">MSRRLRRSRRVVLEKPWQSLEERGSAQPDQHPALARSRTYDASTCIETPEASGQPGSPNPLSKRRAAFHKAFEEIAGREALLACFSCAWQREVPYHGRLYISSGHLCFHASLLLRDIKAVVPVASVCALKKTNTALLVPNALSIRTEQGEKFLFVSLRRREATYQLLKSLCRHLQTSSHSDLERCTPEPDDLLELQDEPNPTLNRAEEDEEEEEEMAEDTPVLGRGEQCPWQSQDASLGHAAVPNTTSSWQGDPTQHWQPKAPHSCVLSTPSSCSTCCCESLGRGHPHPQPCVPVPDLCCPQDGGLAADLGVHRAAHPGAGAAAGGHGGLARAPPGAAVSGGQWPLHPQLSGNPSPCPPSQAQEDVRPAGTWLTPGHQPMGPALGCPRRWGGSPHTFQHPQGAPAGRGAPSHPLPPCFTP</sequence>
<organism evidence="3 4">
    <name type="scientific">Meleagris gallopavo</name>
    <name type="common">Wild turkey</name>
    <dbReference type="NCBI Taxonomy" id="9103"/>
    <lineage>
        <taxon>Eukaryota</taxon>
        <taxon>Metazoa</taxon>
        <taxon>Chordata</taxon>
        <taxon>Craniata</taxon>
        <taxon>Vertebrata</taxon>
        <taxon>Euteleostomi</taxon>
        <taxon>Archelosauria</taxon>
        <taxon>Archosauria</taxon>
        <taxon>Dinosauria</taxon>
        <taxon>Saurischia</taxon>
        <taxon>Theropoda</taxon>
        <taxon>Coelurosauria</taxon>
        <taxon>Aves</taxon>
        <taxon>Neognathae</taxon>
        <taxon>Galloanserae</taxon>
        <taxon>Galliformes</taxon>
        <taxon>Phasianidae</taxon>
        <taxon>Meleagridinae</taxon>
        <taxon>Meleagris</taxon>
    </lineage>
</organism>
<feature type="region of interest" description="Disordered" evidence="1">
    <location>
        <begin position="320"/>
        <end position="370"/>
    </location>
</feature>
<evidence type="ECO:0000313" key="3">
    <source>
        <dbReference type="Ensembl" id="ENSMGAP00000029684.1"/>
    </source>
</evidence>
<dbReference type="PANTHER" id="PTHR46645">
    <property type="entry name" value="GRAM DOMAIN-CONTAINING PROTEIN 2B-RELATED"/>
    <property type="match status" value="1"/>
</dbReference>
<feature type="compositionally biased region" description="Acidic residues" evidence="1">
    <location>
        <begin position="188"/>
        <end position="197"/>
    </location>
</feature>
<dbReference type="InterPro" id="IPR004182">
    <property type="entry name" value="GRAM"/>
</dbReference>
<accession>A0A803YD37</accession>
<reference evidence="3 4" key="1">
    <citation type="journal article" date="2010" name="PLoS Biol.">
        <title>Multi-platform next-generation sequencing of the domestic turkey (Meleagris gallopavo): genome assembly and analysis.</title>
        <authorList>
            <person name="Dalloul R.A."/>
            <person name="Long J.A."/>
            <person name="Zimin A.V."/>
            <person name="Aslam L."/>
            <person name="Beal K."/>
            <person name="Blomberg L.A."/>
            <person name="Bouffard P."/>
            <person name="Burt D.W."/>
            <person name="Crasta O."/>
            <person name="Crooijmans R.P."/>
            <person name="Cooper K."/>
            <person name="Coulombe R.A."/>
            <person name="De S."/>
            <person name="Delany M.E."/>
            <person name="Dodgson J.B."/>
            <person name="Dong J.J."/>
            <person name="Evans C."/>
            <person name="Frederickson K.M."/>
            <person name="Flicek P."/>
            <person name="Florea L."/>
            <person name="Folkerts O."/>
            <person name="Groenen M.A."/>
            <person name="Harkins T.T."/>
            <person name="Herrero J."/>
            <person name="Hoffmann S."/>
            <person name="Megens H.J."/>
            <person name="Jiang A."/>
            <person name="de Jong P."/>
            <person name="Kaiser P."/>
            <person name="Kim H."/>
            <person name="Kim K.W."/>
            <person name="Kim S."/>
            <person name="Langenberger D."/>
            <person name="Lee M.K."/>
            <person name="Lee T."/>
            <person name="Mane S."/>
            <person name="Marcais G."/>
            <person name="Marz M."/>
            <person name="McElroy A.P."/>
            <person name="Modise T."/>
            <person name="Nefedov M."/>
            <person name="Notredame C."/>
            <person name="Paton I.R."/>
            <person name="Payne W.S."/>
            <person name="Pertea G."/>
            <person name="Prickett D."/>
            <person name="Puiu D."/>
            <person name="Qioa D."/>
            <person name="Raineri E."/>
            <person name="Ruffier M."/>
            <person name="Salzberg S.L."/>
            <person name="Schatz M.C."/>
            <person name="Scheuring C."/>
            <person name="Schmidt C.J."/>
            <person name="Schroeder S."/>
            <person name="Searle S.M."/>
            <person name="Smith E.J."/>
            <person name="Smith J."/>
            <person name="Sonstegard T.S."/>
            <person name="Stadler P.F."/>
            <person name="Tafer H."/>
            <person name="Tu Z.J."/>
            <person name="Van Tassell C.P."/>
            <person name="Vilella A.J."/>
            <person name="Williams K.P."/>
            <person name="Yorke J.A."/>
            <person name="Zhang L."/>
            <person name="Zhang H.B."/>
            <person name="Zhang X."/>
            <person name="Zhang Y."/>
            <person name="Reed K.M."/>
        </authorList>
    </citation>
    <scope>NUCLEOTIDE SEQUENCE [LARGE SCALE GENOMIC DNA]</scope>
</reference>
<keyword evidence="4" id="KW-1185">Reference proteome</keyword>
<dbReference type="CDD" id="cd13220">
    <property type="entry name" value="PH-GRAM_GRAMDC"/>
    <property type="match status" value="1"/>
</dbReference>
<reference evidence="3" key="2">
    <citation type="submission" date="2025-08" db="UniProtKB">
        <authorList>
            <consortium name="Ensembl"/>
        </authorList>
    </citation>
    <scope>IDENTIFICATION</scope>
</reference>
<dbReference type="PANTHER" id="PTHR46645:SF1">
    <property type="entry name" value="GRAM DOMAIN-CONTAINING PROTEIN"/>
    <property type="match status" value="1"/>
</dbReference>
<dbReference type="SMART" id="SM00568">
    <property type="entry name" value="GRAM"/>
    <property type="match status" value="1"/>
</dbReference>
<feature type="compositionally biased region" description="Acidic residues" evidence="1">
    <location>
        <begin position="207"/>
        <end position="218"/>
    </location>
</feature>
<evidence type="ECO:0000256" key="1">
    <source>
        <dbReference type="SAM" id="MobiDB-lite"/>
    </source>
</evidence>
<protein>
    <recommendedName>
        <fullName evidence="2">GRAM domain-containing protein</fullName>
    </recommendedName>
</protein>
<dbReference type="AlphaFoldDB" id="A0A803YD37"/>
<dbReference type="Gene3D" id="2.30.29.30">
    <property type="entry name" value="Pleckstrin-homology domain (PH domain)/Phosphotyrosine-binding domain (PTB)"/>
    <property type="match status" value="1"/>
</dbReference>
<dbReference type="InterPro" id="IPR011993">
    <property type="entry name" value="PH-like_dom_sf"/>
</dbReference>
<gene>
    <name evidence="3" type="primary">LOC104914647</name>
</gene>
<reference evidence="3" key="3">
    <citation type="submission" date="2025-09" db="UniProtKB">
        <authorList>
            <consortium name="Ensembl"/>
        </authorList>
    </citation>
    <scope>IDENTIFICATION</scope>
</reference>
<dbReference type="Proteomes" id="UP000001645">
    <property type="component" value="Chromosome 30"/>
</dbReference>
<feature type="region of interest" description="Disordered" evidence="1">
    <location>
        <begin position="180"/>
        <end position="225"/>
    </location>
</feature>
<evidence type="ECO:0000313" key="4">
    <source>
        <dbReference type="Proteomes" id="UP000001645"/>
    </source>
</evidence>
<feature type="region of interest" description="Disordered" evidence="1">
    <location>
        <begin position="18"/>
        <end position="40"/>
    </location>
</feature>
<feature type="domain" description="GRAM" evidence="2">
    <location>
        <begin position="66"/>
        <end position="133"/>
    </location>
</feature>
<dbReference type="Pfam" id="PF02893">
    <property type="entry name" value="GRAM"/>
    <property type="match status" value="1"/>
</dbReference>
<feature type="region of interest" description="Disordered" evidence="1">
    <location>
        <begin position="388"/>
        <end position="420"/>
    </location>
</feature>
<proteinExistence type="predicted"/>
<dbReference type="InterPro" id="IPR052633">
    <property type="entry name" value="GRAM_domain_protein_2B"/>
</dbReference>
<evidence type="ECO:0000259" key="2">
    <source>
        <dbReference type="SMART" id="SM00568"/>
    </source>
</evidence>
<dbReference type="Bgee" id="ENSMGAG00000001386">
    <property type="expression patterns" value="Expressed in cecal tonsil and 17 other cell types or tissues"/>
</dbReference>